<dbReference type="OrthoDB" id="6119038at2"/>
<accession>A0A1G6IQX4</accession>
<keyword evidence="2" id="KW-1185">Reference proteome</keyword>
<protein>
    <recommendedName>
        <fullName evidence="3">DUF3037 domain-containing protein</fullName>
    </recommendedName>
</protein>
<dbReference type="Proteomes" id="UP000242501">
    <property type="component" value="Unassembled WGS sequence"/>
</dbReference>
<gene>
    <name evidence="1" type="ORF">SAMN05421733_1095</name>
</gene>
<proteinExistence type="predicted"/>
<dbReference type="RefSeq" id="WP_092749117.1">
    <property type="nucleotide sequence ID" value="NZ_FMYL01000009.1"/>
</dbReference>
<sequence length="274" mass="31423">MFDSLDFPTTPSFKASWKAIYFEPVLYSGERITILIAVRDAKNNKIIYFNALHDTVIDKLYGSKALSFRNLVKYTKEFLERNNGELDGCIGGVYEGKWYNATSSDLSGVAQQGLRKTASLSTLAIHELLQEPVDEEKTLNMQWTDRVKGEFLKANPSYIDAFNQTLSIKHVKIKCGFYTREYSAKFNVCMPRNINALKSSLFDLLTLSEYNLSKKFDLILLFEKDSLHFSKAQRQSLLENIDILRERCEHMPIEVITCDNEKDGAERLKSRLVA</sequence>
<dbReference type="STRING" id="1219383.SAMN05421733_1095"/>
<evidence type="ECO:0008006" key="3">
    <source>
        <dbReference type="Google" id="ProtNLM"/>
    </source>
</evidence>
<dbReference type="AlphaFoldDB" id="A0A1G6IQX4"/>
<name>A0A1G6IQX4_9GAMM</name>
<evidence type="ECO:0000313" key="1">
    <source>
        <dbReference type="EMBL" id="SDC08823.1"/>
    </source>
</evidence>
<evidence type="ECO:0000313" key="2">
    <source>
        <dbReference type="Proteomes" id="UP000242501"/>
    </source>
</evidence>
<organism evidence="1 2">
    <name type="scientific">Acinetobacter boissieri</name>
    <dbReference type="NCBI Taxonomy" id="1219383"/>
    <lineage>
        <taxon>Bacteria</taxon>
        <taxon>Pseudomonadati</taxon>
        <taxon>Pseudomonadota</taxon>
        <taxon>Gammaproteobacteria</taxon>
        <taxon>Moraxellales</taxon>
        <taxon>Moraxellaceae</taxon>
        <taxon>Acinetobacter</taxon>
    </lineage>
</organism>
<dbReference type="EMBL" id="FMYL01000009">
    <property type="protein sequence ID" value="SDC08823.1"/>
    <property type="molecule type" value="Genomic_DNA"/>
</dbReference>
<reference evidence="2" key="1">
    <citation type="submission" date="2016-09" db="EMBL/GenBank/DDBJ databases">
        <authorList>
            <person name="Varghese N."/>
            <person name="Submissions S."/>
        </authorList>
    </citation>
    <scope>NUCLEOTIDE SEQUENCE [LARGE SCALE GENOMIC DNA]</scope>
    <source>
        <strain evidence="2">ANC 4422</strain>
    </source>
</reference>